<dbReference type="InterPro" id="IPR011006">
    <property type="entry name" value="CheY-like_superfamily"/>
</dbReference>
<feature type="domain" description="Response regulatory" evidence="3">
    <location>
        <begin position="6"/>
        <end position="119"/>
    </location>
</feature>
<dbReference type="SUPFAM" id="SSF52172">
    <property type="entry name" value="CheY-like"/>
    <property type="match status" value="1"/>
</dbReference>
<dbReference type="PANTHER" id="PTHR44591:SF21">
    <property type="entry name" value="TWO-COMPONENT RESPONSE REGULATOR"/>
    <property type="match status" value="1"/>
</dbReference>
<evidence type="ECO:0000256" key="1">
    <source>
        <dbReference type="ARBA" id="ARBA00022553"/>
    </source>
</evidence>
<dbReference type="Pfam" id="PF00072">
    <property type="entry name" value="Response_reg"/>
    <property type="match status" value="1"/>
</dbReference>
<feature type="modified residue" description="4-aspartylphosphate" evidence="2">
    <location>
        <position position="57"/>
    </location>
</feature>
<dbReference type="SMART" id="SM00448">
    <property type="entry name" value="REC"/>
    <property type="match status" value="1"/>
</dbReference>
<reference evidence="4" key="1">
    <citation type="submission" date="2019-12" db="EMBL/GenBank/DDBJ databases">
        <authorList>
            <person name="Cremers G."/>
        </authorList>
    </citation>
    <scope>NUCLEOTIDE SEQUENCE</scope>
    <source>
        <strain evidence="4">Mbul1</strain>
    </source>
</reference>
<dbReference type="GO" id="GO:0004673">
    <property type="term" value="F:protein histidine kinase activity"/>
    <property type="evidence" value="ECO:0007669"/>
    <property type="project" value="UniProtKB-EC"/>
</dbReference>
<evidence type="ECO:0000256" key="2">
    <source>
        <dbReference type="PROSITE-ProRule" id="PRU00169"/>
    </source>
</evidence>
<dbReference type="EC" id="2.7.13.3" evidence="4"/>
<evidence type="ECO:0000313" key="4">
    <source>
        <dbReference type="EMBL" id="CAA2107464.1"/>
    </source>
</evidence>
<dbReference type="InterPro" id="IPR001789">
    <property type="entry name" value="Sig_transdc_resp-reg_receiver"/>
</dbReference>
<keyword evidence="4" id="KW-0418">Kinase</keyword>
<dbReference type="Gene3D" id="3.40.50.2300">
    <property type="match status" value="1"/>
</dbReference>
<dbReference type="EMBL" id="LR743504">
    <property type="protein sequence ID" value="CAA2107464.1"/>
    <property type="molecule type" value="Genomic_DNA"/>
</dbReference>
<accession>A0A679JNB6</accession>
<dbReference type="PROSITE" id="PS50110">
    <property type="entry name" value="RESPONSE_REGULATORY"/>
    <property type="match status" value="1"/>
</dbReference>
<proteinExistence type="predicted"/>
<keyword evidence="1 2" id="KW-0597">Phosphoprotein</keyword>
<dbReference type="AlphaFoldDB" id="A0A679JNB6"/>
<dbReference type="InterPro" id="IPR050595">
    <property type="entry name" value="Bact_response_regulator"/>
</dbReference>
<protein>
    <submittedName>
        <fullName evidence="4">Sensor histidine kinase RcsC</fullName>
        <ecNumber evidence="4">2.7.13.3</ecNumber>
    </submittedName>
</protein>
<keyword evidence="4" id="KW-0808">Transferase</keyword>
<dbReference type="GO" id="GO:0000160">
    <property type="term" value="P:phosphorelay signal transduction system"/>
    <property type="evidence" value="ECO:0007669"/>
    <property type="project" value="InterPro"/>
</dbReference>
<name>A0A679JNB6_9HYPH</name>
<organism evidence="4">
    <name type="scientific">Methylobacterium bullatum</name>
    <dbReference type="NCBI Taxonomy" id="570505"/>
    <lineage>
        <taxon>Bacteria</taxon>
        <taxon>Pseudomonadati</taxon>
        <taxon>Pseudomonadota</taxon>
        <taxon>Alphaproteobacteria</taxon>
        <taxon>Hyphomicrobiales</taxon>
        <taxon>Methylobacteriaceae</taxon>
        <taxon>Methylobacterium</taxon>
    </lineage>
</organism>
<dbReference type="PANTHER" id="PTHR44591">
    <property type="entry name" value="STRESS RESPONSE REGULATOR PROTEIN 1"/>
    <property type="match status" value="1"/>
</dbReference>
<gene>
    <name evidence="4" type="primary">rcsC</name>
    <name evidence="4" type="ORF">MBUL_04173</name>
</gene>
<evidence type="ECO:0000259" key="3">
    <source>
        <dbReference type="PROSITE" id="PS50110"/>
    </source>
</evidence>
<sequence>MSGAPKVLIVEDNFLLLDMLTIQCERAGLTAVAASSGEDALTLLRTRGADFDWLLTDINLPGLIDGWTVALAFREVRPDRPVIYASTNAYFDRRPLRGSLSVRKPFQIREIVALARMMAAERGLSPALVSHQASA</sequence>